<organism evidence="1 2">
    <name type="scientific">Pleurodeles waltl</name>
    <name type="common">Iberian ribbed newt</name>
    <dbReference type="NCBI Taxonomy" id="8319"/>
    <lineage>
        <taxon>Eukaryota</taxon>
        <taxon>Metazoa</taxon>
        <taxon>Chordata</taxon>
        <taxon>Craniata</taxon>
        <taxon>Vertebrata</taxon>
        <taxon>Euteleostomi</taxon>
        <taxon>Amphibia</taxon>
        <taxon>Batrachia</taxon>
        <taxon>Caudata</taxon>
        <taxon>Salamandroidea</taxon>
        <taxon>Salamandridae</taxon>
        <taxon>Pleurodelinae</taxon>
        <taxon>Pleurodeles</taxon>
    </lineage>
</organism>
<accession>A0AAV7RTT2</accession>
<name>A0AAV7RTT2_PLEWA</name>
<protein>
    <submittedName>
        <fullName evidence="1">Uncharacterized protein</fullName>
    </submittedName>
</protein>
<proteinExistence type="predicted"/>
<evidence type="ECO:0000313" key="2">
    <source>
        <dbReference type="Proteomes" id="UP001066276"/>
    </source>
</evidence>
<comment type="caution">
    <text evidence="1">The sequence shown here is derived from an EMBL/GenBank/DDBJ whole genome shotgun (WGS) entry which is preliminary data.</text>
</comment>
<keyword evidence="2" id="KW-1185">Reference proteome</keyword>
<gene>
    <name evidence="1" type="ORF">NDU88_008108</name>
</gene>
<reference evidence="1" key="1">
    <citation type="journal article" date="2022" name="bioRxiv">
        <title>Sequencing and chromosome-scale assembly of the giantPleurodeles waltlgenome.</title>
        <authorList>
            <person name="Brown T."/>
            <person name="Elewa A."/>
            <person name="Iarovenko S."/>
            <person name="Subramanian E."/>
            <person name="Araus A.J."/>
            <person name="Petzold A."/>
            <person name="Susuki M."/>
            <person name="Suzuki K.-i.T."/>
            <person name="Hayashi T."/>
            <person name="Toyoda A."/>
            <person name="Oliveira C."/>
            <person name="Osipova E."/>
            <person name="Leigh N.D."/>
            <person name="Simon A."/>
            <person name="Yun M.H."/>
        </authorList>
    </citation>
    <scope>NUCLEOTIDE SEQUENCE</scope>
    <source>
        <strain evidence="1">20211129_DDA</strain>
        <tissue evidence="1">Liver</tissue>
    </source>
</reference>
<dbReference type="EMBL" id="JANPWB010000009">
    <property type="protein sequence ID" value="KAJ1155378.1"/>
    <property type="molecule type" value="Genomic_DNA"/>
</dbReference>
<sequence length="84" mass="9146">MQVTLPVLSSETGETLDHPLTKAELASVINLLKTSKTPGNDGCRAEFYGKYANVLAERLLEVIEEALILGWLPPTMCKTEQGSL</sequence>
<dbReference type="AlphaFoldDB" id="A0AAV7RTT2"/>
<dbReference type="Proteomes" id="UP001066276">
    <property type="component" value="Chromosome 5"/>
</dbReference>
<evidence type="ECO:0000313" key="1">
    <source>
        <dbReference type="EMBL" id="KAJ1155378.1"/>
    </source>
</evidence>